<dbReference type="InterPro" id="IPR036915">
    <property type="entry name" value="Cyclin-like_sf"/>
</dbReference>
<protein>
    <submittedName>
        <fullName evidence="1">Uncharacterized protein</fullName>
    </submittedName>
</protein>
<dbReference type="AlphaFoldDB" id="A0A7N1A942"/>
<organism evidence="1 2">
    <name type="scientific">Kalanchoe fedtschenkoi</name>
    <name type="common">Lavender scallops</name>
    <name type="synonym">South American air plant</name>
    <dbReference type="NCBI Taxonomy" id="63787"/>
    <lineage>
        <taxon>Eukaryota</taxon>
        <taxon>Viridiplantae</taxon>
        <taxon>Streptophyta</taxon>
        <taxon>Embryophyta</taxon>
        <taxon>Tracheophyta</taxon>
        <taxon>Spermatophyta</taxon>
        <taxon>Magnoliopsida</taxon>
        <taxon>eudicotyledons</taxon>
        <taxon>Gunneridae</taxon>
        <taxon>Pentapetalae</taxon>
        <taxon>Saxifragales</taxon>
        <taxon>Crassulaceae</taxon>
        <taxon>Kalanchoe</taxon>
    </lineage>
</organism>
<evidence type="ECO:0000313" key="1">
    <source>
        <dbReference type="EnsemblPlants" id="Kaladp0747s0014.1.v1.1"/>
    </source>
</evidence>
<accession>A0A7N1A942</accession>
<dbReference type="Gramene" id="Kaladp0747s0014.1.v1.1">
    <property type="protein sequence ID" value="Kaladp0747s0014.1.v1.1"/>
    <property type="gene ID" value="Kaladp0747s0014.v1.1"/>
</dbReference>
<dbReference type="Gene3D" id="1.10.472.10">
    <property type="entry name" value="Cyclin-like"/>
    <property type="match status" value="1"/>
</dbReference>
<dbReference type="EnsemblPlants" id="Kaladp0747s0014.1.v1.1">
    <property type="protein sequence ID" value="Kaladp0747s0014.1.v1.1"/>
    <property type="gene ID" value="Kaladp0747s0014.v1.1"/>
</dbReference>
<proteinExistence type="predicted"/>
<keyword evidence="2" id="KW-1185">Reference proteome</keyword>
<dbReference type="Proteomes" id="UP000594263">
    <property type="component" value="Unplaced"/>
</dbReference>
<name>A0A7N1A942_KALFE</name>
<evidence type="ECO:0000313" key="2">
    <source>
        <dbReference type="Proteomes" id="UP000594263"/>
    </source>
</evidence>
<dbReference type="SUPFAM" id="SSF47954">
    <property type="entry name" value="Cyclin-like"/>
    <property type="match status" value="1"/>
</dbReference>
<reference evidence="1" key="1">
    <citation type="submission" date="2021-01" db="UniProtKB">
        <authorList>
            <consortium name="EnsemblPlants"/>
        </authorList>
    </citation>
    <scope>IDENTIFICATION</scope>
</reference>
<sequence length="69" mass="7790">MTLLTYVLGQLGLVQSDKPHHIAAGAVYLACKLLNWDLFDLDCVWDELQARPAVLQDVAQQLTEVLYYV</sequence>